<dbReference type="GO" id="GO:0016740">
    <property type="term" value="F:transferase activity"/>
    <property type="evidence" value="ECO:0007669"/>
    <property type="project" value="UniProtKB-UniRule"/>
</dbReference>
<evidence type="ECO:0000256" key="1">
    <source>
        <dbReference type="ARBA" id="ARBA00011955"/>
    </source>
</evidence>
<protein>
    <recommendedName>
        <fullName evidence="2 10">FAD:protein FMN transferase</fullName>
        <ecNumber evidence="1 10">2.7.1.180</ecNumber>
    </recommendedName>
    <alternativeName>
        <fullName evidence="8 10">Flavin transferase</fullName>
    </alternativeName>
</protein>
<dbReference type="Gene3D" id="3.10.520.10">
    <property type="entry name" value="ApbE-like domains"/>
    <property type="match status" value="1"/>
</dbReference>
<gene>
    <name evidence="13" type="ORF">C5O19_03110</name>
</gene>
<feature type="signal peptide" evidence="12">
    <location>
        <begin position="1"/>
        <end position="21"/>
    </location>
</feature>
<proteinExistence type="inferred from homology"/>
<keyword evidence="4 10" id="KW-0808">Transferase</keyword>
<comment type="similarity">
    <text evidence="10">Belongs to the ApbE family.</text>
</comment>
<accession>A0A2S7ILR6</accession>
<evidence type="ECO:0000256" key="2">
    <source>
        <dbReference type="ARBA" id="ARBA00016337"/>
    </source>
</evidence>
<dbReference type="GO" id="GO:0046872">
    <property type="term" value="F:metal ion binding"/>
    <property type="evidence" value="ECO:0007669"/>
    <property type="project" value="UniProtKB-UniRule"/>
</dbReference>
<keyword evidence="3 10" id="KW-0285">Flavoprotein</keyword>
<feature type="binding site" evidence="11">
    <location>
        <position position="282"/>
    </location>
    <ligand>
        <name>Mg(2+)</name>
        <dbReference type="ChEBI" id="CHEBI:18420"/>
    </ligand>
</feature>
<dbReference type="PANTHER" id="PTHR30040">
    <property type="entry name" value="THIAMINE BIOSYNTHESIS LIPOPROTEIN APBE"/>
    <property type="match status" value="1"/>
</dbReference>
<evidence type="ECO:0000256" key="8">
    <source>
        <dbReference type="ARBA" id="ARBA00031306"/>
    </source>
</evidence>
<organism evidence="13 14">
    <name type="scientific">Siphonobacter curvatus</name>
    <dbReference type="NCBI Taxonomy" id="2094562"/>
    <lineage>
        <taxon>Bacteria</taxon>
        <taxon>Pseudomonadati</taxon>
        <taxon>Bacteroidota</taxon>
        <taxon>Cytophagia</taxon>
        <taxon>Cytophagales</taxon>
        <taxon>Cytophagaceae</taxon>
        <taxon>Siphonobacter</taxon>
    </lineage>
</organism>
<feature type="chain" id="PRO_5039931804" description="FAD:protein FMN transferase" evidence="12">
    <location>
        <begin position="22"/>
        <end position="332"/>
    </location>
</feature>
<feature type="binding site" evidence="11">
    <location>
        <position position="171"/>
    </location>
    <ligand>
        <name>Mg(2+)</name>
        <dbReference type="ChEBI" id="CHEBI:18420"/>
    </ligand>
</feature>
<keyword evidence="6 10" id="KW-0274">FAD</keyword>
<evidence type="ECO:0000256" key="11">
    <source>
        <dbReference type="PIRSR" id="PIRSR006268-2"/>
    </source>
</evidence>
<evidence type="ECO:0000256" key="10">
    <source>
        <dbReference type="PIRNR" id="PIRNR006268"/>
    </source>
</evidence>
<evidence type="ECO:0000256" key="6">
    <source>
        <dbReference type="ARBA" id="ARBA00022827"/>
    </source>
</evidence>
<evidence type="ECO:0000256" key="12">
    <source>
        <dbReference type="SAM" id="SignalP"/>
    </source>
</evidence>
<dbReference type="Proteomes" id="UP000239590">
    <property type="component" value="Unassembled WGS sequence"/>
</dbReference>
<dbReference type="InterPro" id="IPR003374">
    <property type="entry name" value="ApbE-like_sf"/>
</dbReference>
<evidence type="ECO:0000256" key="5">
    <source>
        <dbReference type="ARBA" id="ARBA00022723"/>
    </source>
</evidence>
<keyword evidence="5 10" id="KW-0479">Metal-binding</keyword>
<comment type="caution">
    <text evidence="13">The sequence shown here is derived from an EMBL/GenBank/DDBJ whole genome shotgun (WGS) entry which is preliminary data.</text>
</comment>
<dbReference type="SUPFAM" id="SSF143631">
    <property type="entry name" value="ApbE-like"/>
    <property type="match status" value="1"/>
</dbReference>
<comment type="catalytic activity">
    <reaction evidence="9 10">
        <text>L-threonyl-[protein] + FAD = FMN-L-threonyl-[protein] + AMP + H(+)</text>
        <dbReference type="Rhea" id="RHEA:36847"/>
        <dbReference type="Rhea" id="RHEA-COMP:11060"/>
        <dbReference type="Rhea" id="RHEA-COMP:11061"/>
        <dbReference type="ChEBI" id="CHEBI:15378"/>
        <dbReference type="ChEBI" id="CHEBI:30013"/>
        <dbReference type="ChEBI" id="CHEBI:57692"/>
        <dbReference type="ChEBI" id="CHEBI:74257"/>
        <dbReference type="ChEBI" id="CHEBI:456215"/>
        <dbReference type="EC" id="2.7.1.180"/>
    </reaction>
</comment>
<evidence type="ECO:0000256" key="7">
    <source>
        <dbReference type="ARBA" id="ARBA00022842"/>
    </source>
</evidence>
<dbReference type="InterPro" id="IPR024932">
    <property type="entry name" value="ApbE"/>
</dbReference>
<dbReference type="PANTHER" id="PTHR30040:SF2">
    <property type="entry name" value="FAD:PROTEIN FMN TRANSFERASE"/>
    <property type="match status" value="1"/>
</dbReference>
<dbReference type="PIRSF" id="PIRSF006268">
    <property type="entry name" value="ApbE"/>
    <property type="match status" value="1"/>
</dbReference>
<dbReference type="Pfam" id="PF02424">
    <property type="entry name" value="ApbE"/>
    <property type="match status" value="1"/>
</dbReference>
<dbReference type="EC" id="2.7.1.180" evidence="1 10"/>
<dbReference type="AlphaFoldDB" id="A0A2S7ILR6"/>
<evidence type="ECO:0000256" key="3">
    <source>
        <dbReference type="ARBA" id="ARBA00022630"/>
    </source>
</evidence>
<evidence type="ECO:0000313" key="13">
    <source>
        <dbReference type="EMBL" id="PQA58667.1"/>
    </source>
</evidence>
<reference evidence="14" key="1">
    <citation type="submission" date="2018-02" db="EMBL/GenBank/DDBJ databases">
        <title>Genome sequencing of Solimonas sp. HR-BB.</title>
        <authorList>
            <person name="Lee Y."/>
            <person name="Jeon C.O."/>
        </authorList>
    </citation>
    <scope>NUCLEOTIDE SEQUENCE [LARGE SCALE GENOMIC DNA]</scope>
    <source>
        <strain evidence="14">HR-U</strain>
    </source>
</reference>
<name>A0A2S7ILR6_9BACT</name>
<dbReference type="RefSeq" id="WP_104709861.1">
    <property type="nucleotide sequence ID" value="NZ_PTRA01000001.1"/>
</dbReference>
<keyword evidence="7 10" id="KW-0460">Magnesium</keyword>
<sequence length="332" mass="36285">MKKLLLFVGLVLATFSTQAQARKLIFQQPKMGSMFTVQVWTADSVNAAQAATQAFAAVDSLNLIFSDYLPDSELSRLSQTAGSGKAVRVSPALWDILWTSRMAWEKSSKTFDVTVGQLTQLWRQSRKSKQLPSPTVRQKALATTGTQYLQFDAKNHTILLKRPGTKLDLGAIGKGYAAQRMLEIMQKAGFAESLCDAAGNMAIGKNPEAGWTIGIELPNQQGELLASWLVLQQMAISTSGDAYQAVRIGGKNYSHIVSPKTGLGVTYQRQVTVLSKDAAQADWLSTACYLLPVPQALKLAESEQSEILILDNQPSGLKTFTSPGFKKFFKEE</sequence>
<keyword evidence="14" id="KW-1185">Reference proteome</keyword>
<dbReference type="OrthoDB" id="9778595at2"/>
<evidence type="ECO:0000313" key="14">
    <source>
        <dbReference type="Proteomes" id="UP000239590"/>
    </source>
</evidence>
<dbReference type="EMBL" id="PTRA01000001">
    <property type="protein sequence ID" value="PQA58667.1"/>
    <property type="molecule type" value="Genomic_DNA"/>
</dbReference>
<keyword evidence="12" id="KW-0732">Signal</keyword>
<comment type="cofactor">
    <cofactor evidence="11">
        <name>Mg(2+)</name>
        <dbReference type="ChEBI" id="CHEBI:18420"/>
    </cofactor>
    <cofactor evidence="11">
        <name>Mn(2+)</name>
        <dbReference type="ChEBI" id="CHEBI:29035"/>
    </cofactor>
    <text evidence="11">Magnesium. Can also use manganese.</text>
</comment>
<evidence type="ECO:0000256" key="9">
    <source>
        <dbReference type="ARBA" id="ARBA00048540"/>
    </source>
</evidence>
<feature type="binding site" evidence="11">
    <location>
        <position position="286"/>
    </location>
    <ligand>
        <name>Mg(2+)</name>
        <dbReference type="ChEBI" id="CHEBI:18420"/>
    </ligand>
</feature>
<evidence type="ECO:0000256" key="4">
    <source>
        <dbReference type="ARBA" id="ARBA00022679"/>
    </source>
</evidence>